<evidence type="ECO:0000256" key="2">
    <source>
        <dbReference type="SAM" id="Phobius"/>
    </source>
</evidence>
<evidence type="ECO:0000256" key="1">
    <source>
        <dbReference type="SAM" id="MobiDB-lite"/>
    </source>
</evidence>
<keyword evidence="4" id="KW-1185">Reference proteome</keyword>
<keyword evidence="2" id="KW-1133">Transmembrane helix</keyword>
<feature type="region of interest" description="Disordered" evidence="1">
    <location>
        <begin position="1"/>
        <end position="62"/>
    </location>
</feature>
<comment type="caution">
    <text evidence="3">The sequence shown here is derived from an EMBL/GenBank/DDBJ whole genome shotgun (WGS) entry which is preliminary data.</text>
</comment>
<dbReference type="Proteomes" id="UP001438707">
    <property type="component" value="Unassembled WGS sequence"/>
</dbReference>
<keyword evidence="2" id="KW-0472">Membrane</keyword>
<keyword evidence="2" id="KW-0812">Transmembrane</keyword>
<evidence type="ECO:0000313" key="4">
    <source>
        <dbReference type="Proteomes" id="UP001438707"/>
    </source>
</evidence>
<sequence length="112" mass="12746">MLSQQDKPTSWQRSQEAAELGLAADRNDLDDHDDHHDVSEHQTFDLSRDPETSEGLDWEKHADENRRKRRRYRLIAVMVGVQVSIVVIALIVWSFTGAGKIDHTRLTPGSQG</sequence>
<name>A0AAW1QL44_9CHLO</name>
<feature type="transmembrane region" description="Helical" evidence="2">
    <location>
        <begin position="74"/>
        <end position="95"/>
    </location>
</feature>
<accession>A0AAW1QL44</accession>
<feature type="compositionally biased region" description="Polar residues" evidence="1">
    <location>
        <begin position="1"/>
        <end position="15"/>
    </location>
</feature>
<proteinExistence type="predicted"/>
<protein>
    <submittedName>
        <fullName evidence="3">Uncharacterized protein</fullName>
    </submittedName>
</protein>
<dbReference type="AlphaFoldDB" id="A0AAW1QL44"/>
<reference evidence="3 4" key="1">
    <citation type="journal article" date="2024" name="Nat. Commun.">
        <title>Phylogenomics reveals the evolutionary origins of lichenization in chlorophyte algae.</title>
        <authorList>
            <person name="Puginier C."/>
            <person name="Libourel C."/>
            <person name="Otte J."/>
            <person name="Skaloud P."/>
            <person name="Haon M."/>
            <person name="Grisel S."/>
            <person name="Petersen M."/>
            <person name="Berrin J.G."/>
            <person name="Delaux P.M."/>
            <person name="Dal Grande F."/>
            <person name="Keller J."/>
        </authorList>
    </citation>
    <scope>NUCLEOTIDE SEQUENCE [LARGE SCALE GENOMIC DNA]</scope>
    <source>
        <strain evidence="3 4">SAG 2145</strain>
    </source>
</reference>
<gene>
    <name evidence="3" type="ORF">WJX74_008788</name>
</gene>
<evidence type="ECO:0000313" key="3">
    <source>
        <dbReference type="EMBL" id="KAK9822112.1"/>
    </source>
</evidence>
<dbReference type="EMBL" id="JALJOS010000034">
    <property type="protein sequence ID" value="KAK9822112.1"/>
    <property type="molecule type" value="Genomic_DNA"/>
</dbReference>
<organism evidence="3 4">
    <name type="scientific">Apatococcus lobatus</name>
    <dbReference type="NCBI Taxonomy" id="904363"/>
    <lineage>
        <taxon>Eukaryota</taxon>
        <taxon>Viridiplantae</taxon>
        <taxon>Chlorophyta</taxon>
        <taxon>core chlorophytes</taxon>
        <taxon>Trebouxiophyceae</taxon>
        <taxon>Chlorellales</taxon>
        <taxon>Chlorellaceae</taxon>
        <taxon>Apatococcus</taxon>
    </lineage>
</organism>
<feature type="compositionally biased region" description="Basic and acidic residues" evidence="1">
    <location>
        <begin position="25"/>
        <end position="62"/>
    </location>
</feature>